<comment type="caution">
    <text evidence="16">The sequence shown here is derived from an EMBL/GenBank/DDBJ whole genome shotgun (WGS) entry which is preliminary data.</text>
</comment>
<dbReference type="GO" id="GO:0061710">
    <property type="term" value="F:L-threonylcarbamoyladenylate synthase"/>
    <property type="evidence" value="ECO:0007669"/>
    <property type="project" value="UniProtKB-EC"/>
</dbReference>
<dbReference type="Proteomes" id="UP000196475">
    <property type="component" value="Unassembled WGS sequence"/>
</dbReference>
<dbReference type="AlphaFoldDB" id="A0A1Y3PCJ5"/>
<dbReference type="InterPro" id="IPR017945">
    <property type="entry name" value="DHBP_synth_RibB-like_a/b_dom"/>
</dbReference>
<dbReference type="FunFam" id="3.90.870.10:FF:000008">
    <property type="entry name" value="Threonylcarbamoyl-AMP synthase"/>
    <property type="match status" value="1"/>
</dbReference>
<dbReference type="PIRSF" id="PIRSF004930">
    <property type="entry name" value="Tln_factor_SUA5"/>
    <property type="match status" value="1"/>
</dbReference>
<feature type="binding site" evidence="14">
    <location>
        <position position="70"/>
    </location>
    <ligand>
        <name>ATP</name>
        <dbReference type="ChEBI" id="CHEBI:30616"/>
    </ligand>
</feature>
<protein>
    <recommendedName>
        <fullName evidence="4 13">Threonylcarbamoyl-AMP synthase</fullName>
        <shortName evidence="13">TC-AMP synthase</shortName>
        <ecNumber evidence="3 13">2.7.7.87</ecNumber>
    </recommendedName>
    <alternativeName>
        <fullName evidence="11 13">L-threonylcarbamoyladenylate synthase</fullName>
    </alternativeName>
</protein>
<dbReference type="Gene3D" id="3.90.870.10">
    <property type="entry name" value="DHBP synthase"/>
    <property type="match status" value="1"/>
</dbReference>
<dbReference type="InterPro" id="IPR010923">
    <property type="entry name" value="T(6)A37_SUA5"/>
</dbReference>
<gene>
    <name evidence="16" type="ORF">BAA01_10065</name>
</gene>
<dbReference type="GO" id="GO:0005524">
    <property type="term" value="F:ATP binding"/>
    <property type="evidence" value="ECO:0007669"/>
    <property type="project" value="UniProtKB-UniRule"/>
</dbReference>
<evidence type="ECO:0000256" key="10">
    <source>
        <dbReference type="ARBA" id="ARBA00022840"/>
    </source>
</evidence>
<comment type="subcellular location">
    <subcellularLocation>
        <location evidence="1 13">Cytoplasm</location>
    </subcellularLocation>
</comment>
<name>A0A1Y3PCJ5_9BACI</name>
<comment type="catalytic activity">
    <reaction evidence="12 13">
        <text>L-threonine + hydrogencarbonate + ATP = L-threonylcarbamoyladenylate + diphosphate + H2O</text>
        <dbReference type="Rhea" id="RHEA:36407"/>
        <dbReference type="ChEBI" id="CHEBI:15377"/>
        <dbReference type="ChEBI" id="CHEBI:17544"/>
        <dbReference type="ChEBI" id="CHEBI:30616"/>
        <dbReference type="ChEBI" id="CHEBI:33019"/>
        <dbReference type="ChEBI" id="CHEBI:57926"/>
        <dbReference type="ChEBI" id="CHEBI:73682"/>
        <dbReference type="EC" id="2.7.7.87"/>
    </reaction>
</comment>
<dbReference type="Pfam" id="PF03481">
    <property type="entry name" value="Sua5_C"/>
    <property type="match status" value="1"/>
</dbReference>
<accession>A0A1Y3PCJ5</accession>
<dbReference type="InterPro" id="IPR006070">
    <property type="entry name" value="Sua5-like_dom"/>
</dbReference>
<feature type="binding site" evidence="14">
    <location>
        <position position="79"/>
    </location>
    <ligand>
        <name>L-threonine</name>
        <dbReference type="ChEBI" id="CHEBI:57926"/>
    </ligand>
</feature>
<dbReference type="PANTHER" id="PTHR17490">
    <property type="entry name" value="SUA5"/>
    <property type="match status" value="1"/>
</dbReference>
<evidence type="ECO:0000256" key="5">
    <source>
        <dbReference type="ARBA" id="ARBA00022490"/>
    </source>
</evidence>
<feature type="binding site" evidence="14">
    <location>
        <position position="255"/>
    </location>
    <ligand>
        <name>ATP</name>
        <dbReference type="ChEBI" id="CHEBI:30616"/>
    </ligand>
</feature>
<comment type="similarity">
    <text evidence="2 13">Belongs to the SUA5 family.</text>
</comment>
<feature type="domain" description="YrdC-like" evidence="15">
    <location>
        <begin position="25"/>
        <end position="211"/>
    </location>
</feature>
<dbReference type="GO" id="GO:0003725">
    <property type="term" value="F:double-stranded RNA binding"/>
    <property type="evidence" value="ECO:0007669"/>
    <property type="project" value="UniProtKB-UniRule"/>
</dbReference>
<feature type="binding site" evidence="14">
    <location>
        <position position="74"/>
    </location>
    <ligand>
        <name>ATP</name>
        <dbReference type="ChEBI" id="CHEBI:30616"/>
    </ligand>
</feature>
<evidence type="ECO:0000259" key="15">
    <source>
        <dbReference type="PROSITE" id="PS51163"/>
    </source>
</evidence>
<dbReference type="InterPro" id="IPR005145">
    <property type="entry name" value="Sua5_C"/>
</dbReference>
<feature type="binding site" evidence="14">
    <location>
        <position position="163"/>
    </location>
    <ligand>
        <name>ATP</name>
        <dbReference type="ChEBI" id="CHEBI:30616"/>
    </ligand>
</feature>
<keyword evidence="6 13" id="KW-0808">Transferase</keyword>
<dbReference type="PANTHER" id="PTHR17490:SF16">
    <property type="entry name" value="THREONYLCARBAMOYL-AMP SYNTHASE"/>
    <property type="match status" value="1"/>
</dbReference>
<evidence type="ECO:0000256" key="13">
    <source>
        <dbReference type="PIRNR" id="PIRNR004930"/>
    </source>
</evidence>
<evidence type="ECO:0000256" key="2">
    <source>
        <dbReference type="ARBA" id="ARBA00007663"/>
    </source>
</evidence>
<evidence type="ECO:0000313" key="17">
    <source>
        <dbReference type="Proteomes" id="UP000196475"/>
    </source>
</evidence>
<keyword evidence="8 13" id="KW-0548">Nucleotidyltransferase</keyword>
<evidence type="ECO:0000256" key="14">
    <source>
        <dbReference type="PIRSR" id="PIRSR004930-1"/>
    </source>
</evidence>
<dbReference type="GO" id="GO:0008033">
    <property type="term" value="P:tRNA processing"/>
    <property type="evidence" value="ECO:0007669"/>
    <property type="project" value="UniProtKB-KW"/>
</dbReference>
<dbReference type="NCBIfam" id="TIGR00057">
    <property type="entry name" value="L-threonylcarbamoyladenylate synthase"/>
    <property type="match status" value="1"/>
</dbReference>
<organism evidence="16 17">
    <name type="scientific">Bacillus thermozeamaize</name>
    <dbReference type="NCBI Taxonomy" id="230954"/>
    <lineage>
        <taxon>Bacteria</taxon>
        <taxon>Bacillati</taxon>
        <taxon>Bacillota</taxon>
        <taxon>Bacilli</taxon>
        <taxon>Bacillales</taxon>
        <taxon>Bacillaceae</taxon>
        <taxon>Bacillus</taxon>
    </lineage>
</organism>
<keyword evidence="5 13" id="KW-0963">Cytoplasm</keyword>
<evidence type="ECO:0000256" key="9">
    <source>
        <dbReference type="ARBA" id="ARBA00022741"/>
    </source>
</evidence>
<comment type="function">
    <text evidence="13">Required for the formation of a threonylcarbamoyl group on adenosine at position 37 (t(6)A37) in tRNAs that read codons beginning with adenine.</text>
</comment>
<dbReference type="InterPro" id="IPR038385">
    <property type="entry name" value="Sua5/YwlC_C"/>
</dbReference>
<feature type="binding site" evidence="14">
    <location>
        <position position="153"/>
    </location>
    <ligand>
        <name>L-threonine</name>
        <dbReference type="ChEBI" id="CHEBI:57926"/>
    </ligand>
</feature>
<feature type="binding site" evidence="14">
    <location>
        <position position="129"/>
    </location>
    <ligand>
        <name>ATP</name>
        <dbReference type="ChEBI" id="CHEBI:30616"/>
    </ligand>
</feature>
<dbReference type="EMBL" id="LZRT01000113">
    <property type="protein sequence ID" value="OUM85071.1"/>
    <property type="molecule type" value="Genomic_DNA"/>
</dbReference>
<feature type="binding site" evidence="14">
    <location>
        <position position="47"/>
    </location>
    <ligand>
        <name>L-threonine</name>
        <dbReference type="ChEBI" id="CHEBI:57926"/>
    </ligand>
</feature>
<dbReference type="InterPro" id="IPR050156">
    <property type="entry name" value="TC-AMP_synthase_SUA5"/>
</dbReference>
<evidence type="ECO:0000256" key="1">
    <source>
        <dbReference type="ARBA" id="ARBA00004496"/>
    </source>
</evidence>
<feature type="binding site" evidence="14">
    <location>
        <position position="155"/>
    </location>
    <ligand>
        <name>ATP</name>
        <dbReference type="ChEBI" id="CHEBI:30616"/>
    </ligand>
</feature>
<evidence type="ECO:0000256" key="7">
    <source>
        <dbReference type="ARBA" id="ARBA00022694"/>
    </source>
</evidence>
<feature type="binding site" evidence="14">
    <location>
        <position position="133"/>
    </location>
    <ligand>
        <name>L-threonine</name>
        <dbReference type="ChEBI" id="CHEBI:57926"/>
    </ligand>
</feature>
<evidence type="ECO:0000256" key="8">
    <source>
        <dbReference type="ARBA" id="ARBA00022695"/>
    </source>
</evidence>
<dbReference type="SUPFAM" id="SSF55821">
    <property type="entry name" value="YrdC/RibB"/>
    <property type="match status" value="1"/>
</dbReference>
<evidence type="ECO:0000256" key="11">
    <source>
        <dbReference type="ARBA" id="ARBA00029774"/>
    </source>
</evidence>
<evidence type="ECO:0000313" key="16">
    <source>
        <dbReference type="EMBL" id="OUM85071.1"/>
    </source>
</evidence>
<feature type="binding site" evidence="14">
    <location>
        <position position="193"/>
    </location>
    <ligand>
        <name>L-threonine</name>
        <dbReference type="ChEBI" id="CHEBI:57926"/>
    </ligand>
</feature>
<dbReference type="Gene3D" id="3.40.50.11030">
    <property type="entry name" value="Threonylcarbamoyl-AMP synthase, C-terminal domain"/>
    <property type="match status" value="1"/>
</dbReference>
<proteinExistence type="inferred from homology"/>
<reference evidence="17" key="1">
    <citation type="submission" date="2016-06" db="EMBL/GenBank/DDBJ databases">
        <authorList>
            <person name="Nascimento L."/>
            <person name="Pereira R.V."/>
            <person name="Martins L.F."/>
            <person name="Quaggio R.B."/>
            <person name="Silva A.M."/>
            <person name="Setubal J.C."/>
        </authorList>
    </citation>
    <scope>NUCLEOTIDE SEQUENCE [LARGE SCALE GENOMIC DNA]</scope>
</reference>
<evidence type="ECO:0000256" key="12">
    <source>
        <dbReference type="ARBA" id="ARBA00048366"/>
    </source>
</evidence>
<keyword evidence="9 13" id="KW-0547">Nucleotide-binding</keyword>
<keyword evidence="10 13" id="KW-0067">ATP-binding</keyword>
<dbReference type="GO" id="GO:0000049">
    <property type="term" value="F:tRNA binding"/>
    <property type="evidence" value="ECO:0007669"/>
    <property type="project" value="TreeGrafter"/>
</dbReference>
<keyword evidence="7 13" id="KW-0819">tRNA processing</keyword>
<dbReference type="GO" id="GO:0005737">
    <property type="term" value="C:cytoplasm"/>
    <property type="evidence" value="ECO:0007669"/>
    <property type="project" value="UniProtKB-SubCell"/>
</dbReference>
<sequence>MKIKMKRLDTAHWLIDSQSPQLAEHPAVQEAAACLRRGETVAFPTETVYGLGANAYHSDAVRKIFAAKGRPSDNPLIVHIWHPESLEELVTVVPEAARLLMETFWPGPLTLILPSSGRVAPEVTGGLETVAVRMPSHPVAQALLKACGFPLAAPSANRSGRPSPTTAGHVLEDLKGRIAGVLDGGPVPIGTESTVVDVSKGRPVILRPGSITREELERVLGTAIPAAGLEEKQGSAPGREDSLVPRAPGMKYTHYAPKGQLWLVKGSLAEVRRRIVEEARARGCSGLRVGILTTEEGEAYYRQALAGLPVLVLPCGRRSRLETVARFLYACLRQFDAADIQVIYAESFASEGIGAAIMNRLEKASGGRFISAQGSYQSKA</sequence>
<feature type="binding site" evidence="14">
    <location>
        <position position="207"/>
    </location>
    <ligand>
        <name>ATP</name>
        <dbReference type="ChEBI" id="CHEBI:30616"/>
    </ligand>
</feature>
<dbReference type="EC" id="2.7.7.87" evidence="3 13"/>
<evidence type="ECO:0000256" key="4">
    <source>
        <dbReference type="ARBA" id="ARBA00015492"/>
    </source>
</evidence>
<dbReference type="PROSITE" id="PS51163">
    <property type="entry name" value="YRDC"/>
    <property type="match status" value="1"/>
</dbReference>
<dbReference type="GO" id="GO:0006450">
    <property type="term" value="P:regulation of translational fidelity"/>
    <property type="evidence" value="ECO:0007669"/>
    <property type="project" value="TreeGrafter"/>
</dbReference>
<dbReference type="Pfam" id="PF01300">
    <property type="entry name" value="Sua5_yciO_yrdC"/>
    <property type="match status" value="1"/>
</dbReference>
<evidence type="ECO:0000256" key="3">
    <source>
        <dbReference type="ARBA" id="ARBA00012584"/>
    </source>
</evidence>
<evidence type="ECO:0000256" key="6">
    <source>
        <dbReference type="ARBA" id="ARBA00022679"/>
    </source>
</evidence>